<accession>A0ABU7TNN0</accession>
<protein>
    <submittedName>
        <fullName evidence="1">Uncharacterized protein</fullName>
    </submittedName>
</protein>
<organism evidence="1 2">
    <name type="scientific">Methylobacterium oryzae</name>
    <dbReference type="NCBI Taxonomy" id="334852"/>
    <lineage>
        <taxon>Bacteria</taxon>
        <taxon>Pseudomonadati</taxon>
        <taxon>Pseudomonadota</taxon>
        <taxon>Alphaproteobacteria</taxon>
        <taxon>Hyphomicrobiales</taxon>
        <taxon>Methylobacteriaceae</taxon>
        <taxon>Methylobacterium</taxon>
    </lineage>
</organism>
<dbReference type="Proteomes" id="UP001355206">
    <property type="component" value="Unassembled WGS sequence"/>
</dbReference>
<sequence length="119" mass="13380">MQSAATSAVVAESDLVFDGDWCLIDHDPLTGKQVWALDEGGKLRIREVMPVDEILAENAALQVENLNRPFGDMALVARVPMHIWSNRLAPAIVQQDRAYLSRWLNDSNHARFRTRAGRI</sequence>
<dbReference type="RefSeq" id="WP_043387901.1">
    <property type="nucleotide sequence ID" value="NZ_MLCA01000006.1"/>
</dbReference>
<keyword evidence="2" id="KW-1185">Reference proteome</keyword>
<evidence type="ECO:0000313" key="2">
    <source>
        <dbReference type="Proteomes" id="UP001355206"/>
    </source>
</evidence>
<reference evidence="1 2" key="1">
    <citation type="journal article" date="2012" name="Genet. Mol. Biol.">
        <title>Analysis of 16S rRNA and mxaF genes revealing insights into Methylobacterium niche-specific plant association.</title>
        <authorList>
            <person name="Dourado M.N."/>
            <person name="Andreote F.D."/>
            <person name="Dini-Andreote F."/>
            <person name="Conti R."/>
            <person name="Araujo J.M."/>
            <person name="Araujo W.L."/>
        </authorList>
    </citation>
    <scope>NUCLEOTIDE SEQUENCE [LARGE SCALE GENOMIC DNA]</scope>
    <source>
        <strain evidence="1 2">TC3-10</strain>
    </source>
</reference>
<gene>
    <name evidence="1" type="ORF">MOTC310_11705</name>
</gene>
<name>A0ABU7TNN0_9HYPH</name>
<dbReference type="EMBL" id="MLCA01000006">
    <property type="protein sequence ID" value="MEE7491089.1"/>
    <property type="molecule type" value="Genomic_DNA"/>
</dbReference>
<comment type="caution">
    <text evidence="1">The sequence shown here is derived from an EMBL/GenBank/DDBJ whole genome shotgun (WGS) entry which is preliminary data.</text>
</comment>
<proteinExistence type="predicted"/>
<evidence type="ECO:0000313" key="1">
    <source>
        <dbReference type="EMBL" id="MEE7491089.1"/>
    </source>
</evidence>